<keyword evidence="2" id="KW-0813">Transport</keyword>
<dbReference type="PANTHER" id="PTHR43163:SF6">
    <property type="entry name" value="DIPEPTIDE TRANSPORT SYSTEM PERMEASE PROTEIN DPPB-RELATED"/>
    <property type="match status" value="1"/>
</dbReference>
<dbReference type="GO" id="GO:0005886">
    <property type="term" value="C:plasma membrane"/>
    <property type="evidence" value="ECO:0007669"/>
    <property type="project" value="UniProtKB-SubCell"/>
</dbReference>
<keyword evidence="4 7" id="KW-0812">Transmembrane</keyword>
<feature type="transmembrane region" description="Helical" evidence="7">
    <location>
        <begin position="265"/>
        <end position="288"/>
    </location>
</feature>
<feature type="domain" description="ABC transmembrane type-1" evidence="8">
    <location>
        <begin position="84"/>
        <end position="281"/>
    </location>
</feature>
<dbReference type="Pfam" id="PF00528">
    <property type="entry name" value="BPD_transp_1"/>
    <property type="match status" value="1"/>
</dbReference>
<accession>A0A381XAV1</accession>
<evidence type="ECO:0000256" key="6">
    <source>
        <dbReference type="ARBA" id="ARBA00023136"/>
    </source>
</evidence>
<dbReference type="Gene3D" id="1.10.3720.10">
    <property type="entry name" value="MetI-like"/>
    <property type="match status" value="1"/>
</dbReference>
<dbReference type="CDD" id="cd06261">
    <property type="entry name" value="TM_PBP2"/>
    <property type="match status" value="1"/>
</dbReference>
<feature type="transmembrane region" description="Helical" evidence="7">
    <location>
        <begin position="121"/>
        <end position="142"/>
    </location>
</feature>
<dbReference type="EMBL" id="UINC01014478">
    <property type="protein sequence ID" value="SVA61720.1"/>
    <property type="molecule type" value="Genomic_DNA"/>
</dbReference>
<evidence type="ECO:0000259" key="8">
    <source>
        <dbReference type="PROSITE" id="PS50928"/>
    </source>
</evidence>
<evidence type="ECO:0000313" key="9">
    <source>
        <dbReference type="EMBL" id="SVA61720.1"/>
    </source>
</evidence>
<dbReference type="GO" id="GO:0055085">
    <property type="term" value="P:transmembrane transport"/>
    <property type="evidence" value="ECO:0007669"/>
    <property type="project" value="InterPro"/>
</dbReference>
<keyword evidence="3" id="KW-1003">Cell membrane</keyword>
<comment type="subcellular location">
    <subcellularLocation>
        <location evidence="1">Cell membrane</location>
        <topology evidence="1">Multi-pass membrane protein</topology>
    </subcellularLocation>
</comment>
<dbReference type="InterPro" id="IPR035906">
    <property type="entry name" value="MetI-like_sf"/>
</dbReference>
<name>A0A381XAV1_9ZZZZ</name>
<evidence type="ECO:0000256" key="2">
    <source>
        <dbReference type="ARBA" id="ARBA00022448"/>
    </source>
</evidence>
<keyword evidence="5 7" id="KW-1133">Transmembrane helix</keyword>
<feature type="transmembrane region" description="Helical" evidence="7">
    <location>
        <begin position="162"/>
        <end position="181"/>
    </location>
</feature>
<protein>
    <recommendedName>
        <fullName evidence="8">ABC transmembrane type-1 domain-containing protein</fullName>
    </recommendedName>
</protein>
<evidence type="ECO:0000256" key="3">
    <source>
        <dbReference type="ARBA" id="ARBA00022475"/>
    </source>
</evidence>
<dbReference type="AlphaFoldDB" id="A0A381XAV1"/>
<feature type="transmembrane region" description="Helical" evidence="7">
    <location>
        <begin position="216"/>
        <end position="237"/>
    </location>
</feature>
<dbReference type="PANTHER" id="PTHR43163">
    <property type="entry name" value="DIPEPTIDE TRANSPORT SYSTEM PERMEASE PROTEIN DPPB-RELATED"/>
    <property type="match status" value="1"/>
</dbReference>
<sequence length="296" mass="32283">MLIVLIVSSIAVFYAIRLSGGDATAAALPGSATEEFRQEFRASIGLDRPIYLQYFTYISKVLRGDPGRSITNNASLVEMLKKHGKNSLILGGTAFALVFLIGIPLGILASLRRNSWADHGIMSFSVIGMAIPNFWLALLAVWLFASTFQLLPAAGCCSPKQLILPAIVLAFEGIALTVRMTRSAMIENQNNDFVRTLRAGGLSEWRITGKHVLRNALIPIISLAGLRIGQIVGYALIVEQIFSWPGIGQALVTAVLRRDYPVAQFFSLILVVLVVLGNWLADTGYTLANPRLRRSK</sequence>
<evidence type="ECO:0000256" key="5">
    <source>
        <dbReference type="ARBA" id="ARBA00022989"/>
    </source>
</evidence>
<organism evidence="9">
    <name type="scientific">marine metagenome</name>
    <dbReference type="NCBI Taxonomy" id="408172"/>
    <lineage>
        <taxon>unclassified sequences</taxon>
        <taxon>metagenomes</taxon>
        <taxon>ecological metagenomes</taxon>
    </lineage>
</organism>
<keyword evidence="6 7" id="KW-0472">Membrane</keyword>
<dbReference type="InterPro" id="IPR000515">
    <property type="entry name" value="MetI-like"/>
</dbReference>
<reference evidence="9" key="1">
    <citation type="submission" date="2018-05" db="EMBL/GenBank/DDBJ databases">
        <authorList>
            <person name="Lanie J.A."/>
            <person name="Ng W.-L."/>
            <person name="Kazmierczak K.M."/>
            <person name="Andrzejewski T.M."/>
            <person name="Davidsen T.M."/>
            <person name="Wayne K.J."/>
            <person name="Tettelin H."/>
            <person name="Glass J.I."/>
            <person name="Rusch D."/>
            <person name="Podicherti R."/>
            <person name="Tsui H.-C.T."/>
            <person name="Winkler M.E."/>
        </authorList>
    </citation>
    <scope>NUCLEOTIDE SEQUENCE</scope>
</reference>
<evidence type="ECO:0000256" key="7">
    <source>
        <dbReference type="SAM" id="Phobius"/>
    </source>
</evidence>
<dbReference type="PROSITE" id="PS50928">
    <property type="entry name" value="ABC_TM1"/>
    <property type="match status" value="1"/>
</dbReference>
<evidence type="ECO:0000256" key="4">
    <source>
        <dbReference type="ARBA" id="ARBA00022692"/>
    </source>
</evidence>
<feature type="transmembrane region" description="Helical" evidence="7">
    <location>
        <begin position="88"/>
        <end position="109"/>
    </location>
</feature>
<dbReference type="SUPFAM" id="SSF161098">
    <property type="entry name" value="MetI-like"/>
    <property type="match status" value="1"/>
</dbReference>
<evidence type="ECO:0000256" key="1">
    <source>
        <dbReference type="ARBA" id="ARBA00004651"/>
    </source>
</evidence>
<gene>
    <name evidence="9" type="ORF">METZ01_LOCUS114574</name>
</gene>
<proteinExistence type="predicted"/>